<dbReference type="AlphaFoldDB" id="A0A0G4E541"/>
<keyword evidence="1" id="KW-0614">Plasmid</keyword>
<reference evidence="1" key="1">
    <citation type="submission" date="2014-12" db="EMBL/GenBank/DDBJ databases">
        <authorList>
            <person name="Hall J."/>
        </authorList>
    </citation>
    <scope>NUCLEOTIDE SEQUENCE [LARGE SCALE GENOMIC DNA]</scope>
    <source>
        <strain evidence="1">SBW25</strain>
        <plasmid evidence="1">pQBR57</plasmid>
    </source>
</reference>
<proteinExistence type="predicted"/>
<protein>
    <submittedName>
        <fullName evidence="1">Uncharacterized protein</fullName>
    </submittedName>
</protein>
<accession>A0A0G4E541</accession>
<geneLocation type="plasmid" evidence="1">
    <name>pQBR57</name>
</geneLocation>
<reference evidence="1" key="2">
    <citation type="submission" date="2015-06" db="EMBL/GenBank/DDBJ databases">
        <title>Environmentally co-occuring mercury resistance plasmids are genetically and phenotypically diverse and confer variable context-dependent fitness effects.</title>
        <authorList>
            <person name="Hall J.P.J."/>
            <person name="Harrison E."/>
            <person name="Lilley A.K."/>
            <person name="Paterson S."/>
            <person name="Spiers A.J."/>
            <person name="Brockhurst M.A."/>
        </authorList>
    </citation>
    <scope>NUCLEOTIDE SEQUENCE [LARGE SCALE GENOMIC DNA]</scope>
    <source>
        <strain evidence="1">SBW25</strain>
        <plasmid evidence="1">pQBR57</plasmid>
    </source>
</reference>
<dbReference type="RefSeq" id="WP_192963506.1">
    <property type="nucleotide sequence ID" value="NZ_LN713926.1"/>
</dbReference>
<gene>
    <name evidence="1" type="ORF">PQBR57_0398</name>
</gene>
<organism evidence="1">
    <name type="scientific">Pseudomonas fluorescens (strain SBW25)</name>
    <dbReference type="NCBI Taxonomy" id="216595"/>
    <lineage>
        <taxon>Bacteria</taxon>
        <taxon>Pseudomonadati</taxon>
        <taxon>Pseudomonadota</taxon>
        <taxon>Gammaproteobacteria</taxon>
        <taxon>Pseudomonadales</taxon>
        <taxon>Pseudomonadaceae</taxon>
        <taxon>Pseudomonas</taxon>
    </lineage>
</organism>
<sequence length="128" mass="14262">MSQFPIKVIVTNVSHSWMEHLKDEWLPSWATVSTDVEAVSVIKNAHEVAKANGFPGVVAPLAQEDFALAFTSCEDEPIIVKGRFFTVTVTCQSMRIEVFDPLLELSTLCDTERLPAYIRIECSFSGLL</sequence>
<name>A0A0G4E541_PSEFS</name>
<dbReference type="EMBL" id="LN713926">
    <property type="protein sequence ID" value="CEK42351.1"/>
    <property type="molecule type" value="Genomic_DNA"/>
</dbReference>
<evidence type="ECO:0000313" key="1">
    <source>
        <dbReference type="EMBL" id="CEK42351.1"/>
    </source>
</evidence>